<feature type="domain" description="Glycosyl hydrolase family 31 C-terminal" evidence="8">
    <location>
        <begin position="82"/>
        <end position="135"/>
    </location>
</feature>
<dbReference type="EMBL" id="BJWL01000010">
    <property type="protein sequence ID" value="GFY95472.1"/>
    <property type="molecule type" value="Genomic_DNA"/>
</dbReference>
<dbReference type="OrthoDB" id="1916855at2759"/>
<comment type="caution">
    <text evidence="9">The sequence shown here is derived from an EMBL/GenBank/DDBJ whole genome shotgun (WGS) entry which is preliminary data.</text>
</comment>
<dbReference type="Pfam" id="PF21365">
    <property type="entry name" value="Glyco_hydro_31_3rd"/>
    <property type="match status" value="1"/>
</dbReference>
<evidence type="ECO:0000313" key="10">
    <source>
        <dbReference type="Proteomes" id="UP000585474"/>
    </source>
</evidence>
<dbReference type="GO" id="GO:0005975">
    <property type="term" value="P:carbohydrate metabolic process"/>
    <property type="evidence" value="ECO:0007669"/>
    <property type="project" value="InterPro"/>
</dbReference>
<evidence type="ECO:0000256" key="1">
    <source>
        <dbReference type="ARBA" id="ARBA00007806"/>
    </source>
</evidence>
<feature type="domain" description="Glycoside hydrolase family 31 TIM barrel" evidence="7">
    <location>
        <begin position="27"/>
        <end position="74"/>
    </location>
</feature>
<keyword evidence="10" id="KW-1185">Reference proteome</keyword>
<dbReference type="InterPro" id="IPR048395">
    <property type="entry name" value="Glyco_hydro_31_C"/>
</dbReference>
<evidence type="ECO:0000259" key="7">
    <source>
        <dbReference type="Pfam" id="PF01055"/>
    </source>
</evidence>
<evidence type="ECO:0000256" key="6">
    <source>
        <dbReference type="RuleBase" id="RU361185"/>
    </source>
</evidence>
<proteinExistence type="inferred from homology"/>
<organism evidence="9 10">
    <name type="scientific">Actinidia rufa</name>
    <dbReference type="NCBI Taxonomy" id="165716"/>
    <lineage>
        <taxon>Eukaryota</taxon>
        <taxon>Viridiplantae</taxon>
        <taxon>Streptophyta</taxon>
        <taxon>Embryophyta</taxon>
        <taxon>Tracheophyta</taxon>
        <taxon>Spermatophyta</taxon>
        <taxon>Magnoliopsida</taxon>
        <taxon>eudicotyledons</taxon>
        <taxon>Gunneridae</taxon>
        <taxon>Pentapetalae</taxon>
        <taxon>asterids</taxon>
        <taxon>Ericales</taxon>
        <taxon>Actinidiaceae</taxon>
        <taxon>Actinidia</taxon>
    </lineage>
</organism>
<dbReference type="SUPFAM" id="SSF51445">
    <property type="entry name" value="(Trans)glycosidases"/>
    <property type="match status" value="1"/>
</dbReference>
<dbReference type="GO" id="GO:0004553">
    <property type="term" value="F:hydrolase activity, hydrolyzing O-glycosyl compounds"/>
    <property type="evidence" value="ECO:0007669"/>
    <property type="project" value="InterPro"/>
</dbReference>
<keyword evidence="4" id="KW-0325">Glycoprotein</keyword>
<keyword evidence="5 6" id="KW-0326">Glycosidase</keyword>
<evidence type="ECO:0000256" key="4">
    <source>
        <dbReference type="ARBA" id="ARBA00023180"/>
    </source>
</evidence>
<reference evidence="9 10" key="1">
    <citation type="submission" date="2019-07" db="EMBL/GenBank/DDBJ databases">
        <title>De Novo Assembly of kiwifruit Actinidia rufa.</title>
        <authorList>
            <person name="Sugita-Konishi S."/>
            <person name="Sato K."/>
            <person name="Mori E."/>
            <person name="Abe Y."/>
            <person name="Kisaki G."/>
            <person name="Hamano K."/>
            <person name="Suezawa K."/>
            <person name="Otani M."/>
            <person name="Fukuda T."/>
            <person name="Manabe T."/>
            <person name="Gomi K."/>
            <person name="Tabuchi M."/>
            <person name="Akimitsu K."/>
            <person name="Kataoka I."/>
        </authorList>
    </citation>
    <scope>NUCLEOTIDE SEQUENCE [LARGE SCALE GENOMIC DNA]</scope>
    <source>
        <strain evidence="10">cv. Fuchu</strain>
    </source>
</reference>
<evidence type="ECO:0000256" key="5">
    <source>
        <dbReference type="ARBA" id="ARBA00023295"/>
    </source>
</evidence>
<dbReference type="Gene3D" id="3.20.20.80">
    <property type="entry name" value="Glycosidases"/>
    <property type="match status" value="1"/>
</dbReference>
<dbReference type="PANTHER" id="PTHR22762">
    <property type="entry name" value="ALPHA-GLUCOSIDASE"/>
    <property type="match status" value="1"/>
</dbReference>
<keyword evidence="2" id="KW-0732">Signal</keyword>
<dbReference type="AlphaFoldDB" id="A0A7J0F9U5"/>
<evidence type="ECO:0000256" key="2">
    <source>
        <dbReference type="ARBA" id="ARBA00022729"/>
    </source>
</evidence>
<dbReference type="SUPFAM" id="SSF51011">
    <property type="entry name" value="Glycosyl hydrolase domain"/>
    <property type="match status" value="1"/>
</dbReference>
<dbReference type="Pfam" id="PF01055">
    <property type="entry name" value="Glyco_hydro_31_2nd"/>
    <property type="match status" value="1"/>
</dbReference>
<accession>A0A7J0F9U5</accession>
<dbReference type="InterPro" id="IPR017853">
    <property type="entry name" value="GH"/>
</dbReference>
<comment type="similarity">
    <text evidence="1 6">Belongs to the glycosyl hydrolase 31 family.</text>
</comment>
<dbReference type="Gene3D" id="2.60.40.1180">
    <property type="entry name" value="Golgi alpha-mannosidase II"/>
    <property type="match status" value="1"/>
</dbReference>
<keyword evidence="3 6" id="KW-0378">Hydrolase</keyword>
<dbReference type="InterPro" id="IPR000322">
    <property type="entry name" value="Glyco_hydro_31_TIM"/>
</dbReference>
<dbReference type="Proteomes" id="UP000585474">
    <property type="component" value="Unassembled WGS sequence"/>
</dbReference>
<evidence type="ECO:0000313" key="9">
    <source>
        <dbReference type="EMBL" id="GFY95472.1"/>
    </source>
</evidence>
<dbReference type="PANTHER" id="PTHR22762:SF133">
    <property type="entry name" value="P-TYPE DOMAIN-CONTAINING PROTEIN"/>
    <property type="match status" value="1"/>
</dbReference>
<dbReference type="FunFam" id="2.60.40.1180:FF:000044">
    <property type="entry name" value="Alpha-glucosidase 1"/>
    <property type="match status" value="1"/>
</dbReference>
<protein>
    <submittedName>
        <fullName evidence="9">Glycosyl hydrolases family 31 protein</fullName>
    </submittedName>
</protein>
<name>A0A7J0F9U5_9ERIC</name>
<evidence type="ECO:0000256" key="3">
    <source>
        <dbReference type="ARBA" id="ARBA00022801"/>
    </source>
</evidence>
<evidence type="ECO:0000259" key="8">
    <source>
        <dbReference type="Pfam" id="PF21365"/>
    </source>
</evidence>
<dbReference type="InterPro" id="IPR013780">
    <property type="entry name" value="Glyco_hydro_b"/>
</dbReference>
<gene>
    <name evidence="9" type="ORF">Acr_10g0008570</name>
</gene>
<sequence>MWTFTAFSFYLLNSKSNYFRIRALMYLRAFYPFARDHSDKNNVRQELYVWDSVAATARKVLWLRYRLLPYLYTLNYEAHTKGMPIPRPIFFSFPQDMTTYEINSQFLLGRDMMVSPVLKPGAVSVDAYFLAGNWFGHPRTSLDSGSR</sequence>